<evidence type="ECO:0000259" key="6">
    <source>
        <dbReference type="PROSITE" id="PS50045"/>
    </source>
</evidence>
<dbReference type="GO" id="GO:0043565">
    <property type="term" value="F:sequence-specific DNA binding"/>
    <property type="evidence" value="ECO:0007669"/>
    <property type="project" value="InterPro"/>
</dbReference>
<dbReference type="AlphaFoldDB" id="R7RQF0"/>
<dbReference type="Gene3D" id="1.10.10.60">
    <property type="entry name" value="Homeodomain-like"/>
    <property type="match status" value="1"/>
</dbReference>
<sequence>MDFNEKLLEIILNNIDEGIHVVDNQGNTIIYNKAMEQIEGFRADEVVGKNLIDLFPNLNESTSTLLTSLKTQQSIVERYQTYLNKKGFNITTVNTTVPVIVDGNILGAIEISKNFTKIKELYDRILELRNNKDNFNEKKEFSDIIGGSAEFLKTIELAKKASKTNSTVLIIGETGTGKEVIARCIHYSSSRSDKPFVAVNCAALPESLLEGILFGTVKGSFTGAINRPGLFEQADGGTLLLDEINSMPVNLQAKLLRVLQEGYIRRVGDVKDIPIDVRIIATTNEDPYTAILEGKLRKDLYYRLSVVNIKIPPLRERKEDIPIFVNEFIKKYNAELIKEVWEVADEVYDGFMSYDWPGNVRELKNYIEGAMNMVTGHILRMEHFAPNVQEVLFKRFNTSLHDIKYNFEIPLDEYLDNIERNIIQAAMEKSNYNVTKAAKMLQIKRQTLQHKLNKYGINK</sequence>
<dbReference type="NCBIfam" id="TIGR00229">
    <property type="entry name" value="sensory_box"/>
    <property type="match status" value="1"/>
</dbReference>
<dbReference type="InterPro" id="IPR000014">
    <property type="entry name" value="PAS"/>
</dbReference>
<protein>
    <submittedName>
        <fullName evidence="8">Arginine utilization regulatory protein RocR</fullName>
    </submittedName>
</protein>
<organism evidence="8 9">
    <name type="scientific">Thermobrachium celere DSM 8682</name>
    <dbReference type="NCBI Taxonomy" id="941824"/>
    <lineage>
        <taxon>Bacteria</taxon>
        <taxon>Bacillati</taxon>
        <taxon>Bacillota</taxon>
        <taxon>Clostridia</taxon>
        <taxon>Eubacteriales</taxon>
        <taxon>Clostridiaceae</taxon>
        <taxon>Thermobrachium</taxon>
    </lineage>
</organism>
<proteinExistence type="predicted"/>
<dbReference type="SMART" id="SM00091">
    <property type="entry name" value="PAS"/>
    <property type="match status" value="1"/>
</dbReference>
<dbReference type="PROSITE" id="PS50112">
    <property type="entry name" value="PAS"/>
    <property type="match status" value="1"/>
</dbReference>
<dbReference type="InterPro" id="IPR035965">
    <property type="entry name" value="PAS-like_dom_sf"/>
</dbReference>
<dbReference type="Gene3D" id="3.30.450.20">
    <property type="entry name" value="PAS domain"/>
    <property type="match status" value="1"/>
</dbReference>
<dbReference type="PROSITE" id="PS00688">
    <property type="entry name" value="SIGMA54_INTERACT_3"/>
    <property type="match status" value="1"/>
</dbReference>
<evidence type="ECO:0000256" key="3">
    <source>
        <dbReference type="ARBA" id="ARBA00023015"/>
    </source>
</evidence>
<dbReference type="OrthoDB" id="9803970at2"/>
<keyword evidence="1" id="KW-0547">Nucleotide-binding</keyword>
<reference evidence="8" key="1">
    <citation type="submission" date="2013-03" db="EMBL/GenBank/DDBJ databases">
        <title>Draft genome sequence of the hydrogen-ethanol-producing anaerobic alkalithermophilic Caloramator celere.</title>
        <authorList>
            <person name="Ciranna A."/>
            <person name="Larjo A."/>
            <person name="Kivisto A."/>
            <person name="Santala V."/>
            <person name="Roos C."/>
            <person name="Karp M."/>
        </authorList>
    </citation>
    <scope>NUCLEOTIDE SEQUENCE [LARGE SCALE GENOMIC DNA]</scope>
    <source>
        <strain evidence="8">DSM 8682</strain>
    </source>
</reference>
<dbReference type="HOGENOM" id="CLU_000445_8_1_9"/>
<dbReference type="Gene3D" id="3.40.50.300">
    <property type="entry name" value="P-loop containing nucleotide triphosphate hydrolases"/>
    <property type="match status" value="1"/>
</dbReference>
<dbReference type="PANTHER" id="PTHR32071:SF74">
    <property type="entry name" value="TRANSCRIPTIONAL ACTIVATOR ROCR"/>
    <property type="match status" value="1"/>
</dbReference>
<evidence type="ECO:0000313" key="9">
    <source>
        <dbReference type="Proteomes" id="UP000014923"/>
    </source>
</evidence>
<evidence type="ECO:0000256" key="1">
    <source>
        <dbReference type="ARBA" id="ARBA00022741"/>
    </source>
</evidence>
<evidence type="ECO:0000256" key="4">
    <source>
        <dbReference type="ARBA" id="ARBA00023125"/>
    </source>
</evidence>
<gene>
    <name evidence="8" type="ORF">TCEL_00360</name>
</gene>
<keyword evidence="9" id="KW-1185">Reference proteome</keyword>
<dbReference type="GO" id="GO:0005524">
    <property type="term" value="F:ATP binding"/>
    <property type="evidence" value="ECO:0007669"/>
    <property type="project" value="UniProtKB-KW"/>
</dbReference>
<dbReference type="PROSITE" id="PS00675">
    <property type="entry name" value="SIGMA54_INTERACT_1"/>
    <property type="match status" value="1"/>
</dbReference>
<evidence type="ECO:0000256" key="5">
    <source>
        <dbReference type="ARBA" id="ARBA00023163"/>
    </source>
</evidence>
<dbReference type="FunFam" id="3.40.50.300:FF:000006">
    <property type="entry name" value="DNA-binding transcriptional regulator NtrC"/>
    <property type="match status" value="1"/>
</dbReference>
<dbReference type="InterPro" id="IPR058031">
    <property type="entry name" value="AAA_lid_NorR"/>
</dbReference>
<name>R7RQF0_9CLOT</name>
<dbReference type="Proteomes" id="UP000014923">
    <property type="component" value="Unassembled WGS sequence"/>
</dbReference>
<dbReference type="EMBL" id="CAVN010000097">
    <property type="protein sequence ID" value="CDF58314.1"/>
    <property type="molecule type" value="Genomic_DNA"/>
</dbReference>
<dbReference type="PRINTS" id="PR01590">
    <property type="entry name" value="HTHFIS"/>
</dbReference>
<keyword evidence="5" id="KW-0804">Transcription</keyword>
<dbReference type="SMART" id="SM00382">
    <property type="entry name" value="AAA"/>
    <property type="match status" value="1"/>
</dbReference>
<feature type="domain" description="PAS" evidence="7">
    <location>
        <begin position="4"/>
        <end position="52"/>
    </location>
</feature>
<dbReference type="SUPFAM" id="SSF52540">
    <property type="entry name" value="P-loop containing nucleoside triphosphate hydrolases"/>
    <property type="match status" value="1"/>
</dbReference>
<dbReference type="InterPro" id="IPR025662">
    <property type="entry name" value="Sigma_54_int_dom_ATP-bd_1"/>
</dbReference>
<evidence type="ECO:0000259" key="7">
    <source>
        <dbReference type="PROSITE" id="PS50112"/>
    </source>
</evidence>
<dbReference type="PROSITE" id="PS00676">
    <property type="entry name" value="SIGMA54_INTERACT_2"/>
    <property type="match status" value="1"/>
</dbReference>
<evidence type="ECO:0000313" key="8">
    <source>
        <dbReference type="EMBL" id="CDF58314.1"/>
    </source>
</evidence>
<dbReference type="SUPFAM" id="SSF46689">
    <property type="entry name" value="Homeodomain-like"/>
    <property type="match status" value="1"/>
</dbReference>
<dbReference type="Pfam" id="PF00989">
    <property type="entry name" value="PAS"/>
    <property type="match status" value="1"/>
</dbReference>
<dbReference type="eggNOG" id="COG3829">
    <property type="taxonomic scope" value="Bacteria"/>
</dbReference>
<keyword evidence="3" id="KW-0805">Transcription regulation</keyword>
<dbReference type="Gene3D" id="1.10.8.60">
    <property type="match status" value="1"/>
</dbReference>
<dbReference type="PANTHER" id="PTHR32071">
    <property type="entry name" value="TRANSCRIPTIONAL REGULATORY PROTEIN"/>
    <property type="match status" value="1"/>
</dbReference>
<dbReference type="InterPro" id="IPR025943">
    <property type="entry name" value="Sigma_54_int_dom_ATP-bd_2"/>
</dbReference>
<dbReference type="Pfam" id="PF25601">
    <property type="entry name" value="AAA_lid_14"/>
    <property type="match status" value="1"/>
</dbReference>
<dbReference type="InterPro" id="IPR025944">
    <property type="entry name" value="Sigma_54_int_dom_CS"/>
</dbReference>
<feature type="domain" description="Sigma-54 factor interaction" evidence="6">
    <location>
        <begin position="144"/>
        <end position="372"/>
    </location>
</feature>
<dbReference type="RefSeq" id="WP_018662277.1">
    <property type="nucleotide sequence ID" value="NZ_HF952018.1"/>
</dbReference>
<dbReference type="CDD" id="cd00009">
    <property type="entry name" value="AAA"/>
    <property type="match status" value="1"/>
</dbReference>
<dbReference type="InterPro" id="IPR003593">
    <property type="entry name" value="AAA+_ATPase"/>
</dbReference>
<dbReference type="GO" id="GO:0006355">
    <property type="term" value="P:regulation of DNA-templated transcription"/>
    <property type="evidence" value="ECO:0007669"/>
    <property type="project" value="InterPro"/>
</dbReference>
<evidence type="ECO:0000256" key="2">
    <source>
        <dbReference type="ARBA" id="ARBA00022840"/>
    </source>
</evidence>
<dbReference type="SUPFAM" id="SSF55785">
    <property type="entry name" value="PYP-like sensor domain (PAS domain)"/>
    <property type="match status" value="1"/>
</dbReference>
<dbReference type="InterPro" id="IPR013767">
    <property type="entry name" value="PAS_fold"/>
</dbReference>
<dbReference type="Pfam" id="PF02954">
    <property type="entry name" value="HTH_8"/>
    <property type="match status" value="1"/>
</dbReference>
<dbReference type="InterPro" id="IPR002197">
    <property type="entry name" value="HTH_Fis"/>
</dbReference>
<keyword evidence="4" id="KW-0238">DNA-binding</keyword>
<dbReference type="PROSITE" id="PS50045">
    <property type="entry name" value="SIGMA54_INTERACT_4"/>
    <property type="match status" value="1"/>
</dbReference>
<dbReference type="CDD" id="cd00130">
    <property type="entry name" value="PAS"/>
    <property type="match status" value="1"/>
</dbReference>
<dbReference type="InterPro" id="IPR009057">
    <property type="entry name" value="Homeodomain-like_sf"/>
</dbReference>
<dbReference type="InterPro" id="IPR002078">
    <property type="entry name" value="Sigma_54_int"/>
</dbReference>
<comment type="caution">
    <text evidence="8">The sequence shown here is derived from an EMBL/GenBank/DDBJ whole genome shotgun (WGS) entry which is preliminary data.</text>
</comment>
<keyword evidence="2" id="KW-0067">ATP-binding</keyword>
<dbReference type="Pfam" id="PF00158">
    <property type="entry name" value="Sigma54_activat"/>
    <property type="match status" value="1"/>
</dbReference>
<dbReference type="InterPro" id="IPR027417">
    <property type="entry name" value="P-loop_NTPase"/>
</dbReference>
<accession>R7RQF0</accession>